<dbReference type="InterPro" id="IPR044862">
    <property type="entry name" value="Pro_4_hyd_alph_FE2OG_OXY"/>
</dbReference>
<comment type="caution">
    <text evidence="8">The sequence shown here is derived from an EMBL/GenBank/DDBJ whole genome shotgun (WGS) entry which is preliminary data.</text>
</comment>
<evidence type="ECO:0000256" key="1">
    <source>
        <dbReference type="ARBA" id="ARBA00001961"/>
    </source>
</evidence>
<gene>
    <name evidence="8" type="ORF">QBC34DRAFT_336766</name>
</gene>
<dbReference type="AlphaFoldDB" id="A0AAV9G440"/>
<dbReference type="InterPro" id="IPR006620">
    <property type="entry name" value="Pro_4_hyd_alph"/>
</dbReference>
<dbReference type="GO" id="GO:0005783">
    <property type="term" value="C:endoplasmic reticulum"/>
    <property type="evidence" value="ECO:0007669"/>
    <property type="project" value="TreeGrafter"/>
</dbReference>
<evidence type="ECO:0000256" key="2">
    <source>
        <dbReference type="ARBA" id="ARBA00022723"/>
    </source>
</evidence>
<dbReference type="EMBL" id="MU865991">
    <property type="protein sequence ID" value="KAK4443554.1"/>
    <property type="molecule type" value="Genomic_DNA"/>
</dbReference>
<dbReference type="SMART" id="SM00702">
    <property type="entry name" value="P4Hc"/>
    <property type="match status" value="1"/>
</dbReference>
<protein>
    <recommendedName>
        <fullName evidence="7">Fe2OG dioxygenase domain-containing protein</fullName>
    </recommendedName>
</protein>
<dbReference type="PROSITE" id="PS51471">
    <property type="entry name" value="FE2OG_OXY"/>
    <property type="match status" value="1"/>
</dbReference>
<name>A0AAV9G440_9PEZI</name>
<evidence type="ECO:0000256" key="6">
    <source>
        <dbReference type="SAM" id="MobiDB-lite"/>
    </source>
</evidence>
<dbReference type="Gene3D" id="2.60.120.620">
    <property type="entry name" value="q2cbj1_9rhob like domain"/>
    <property type="match status" value="1"/>
</dbReference>
<feature type="compositionally biased region" description="Basic residues" evidence="6">
    <location>
        <begin position="1"/>
        <end position="10"/>
    </location>
</feature>
<proteinExistence type="predicted"/>
<feature type="region of interest" description="Disordered" evidence="6">
    <location>
        <begin position="1"/>
        <end position="56"/>
    </location>
</feature>
<keyword evidence="2" id="KW-0479">Metal-binding</keyword>
<dbReference type="InterPro" id="IPR045054">
    <property type="entry name" value="P4HA-like"/>
</dbReference>
<organism evidence="8 9">
    <name type="scientific">Podospora aff. communis PSN243</name>
    <dbReference type="NCBI Taxonomy" id="3040156"/>
    <lineage>
        <taxon>Eukaryota</taxon>
        <taxon>Fungi</taxon>
        <taxon>Dikarya</taxon>
        <taxon>Ascomycota</taxon>
        <taxon>Pezizomycotina</taxon>
        <taxon>Sordariomycetes</taxon>
        <taxon>Sordariomycetidae</taxon>
        <taxon>Sordariales</taxon>
        <taxon>Podosporaceae</taxon>
        <taxon>Podospora</taxon>
    </lineage>
</organism>
<reference evidence="8" key="2">
    <citation type="submission" date="2023-05" db="EMBL/GenBank/DDBJ databases">
        <authorList>
            <consortium name="Lawrence Berkeley National Laboratory"/>
            <person name="Steindorff A."/>
            <person name="Hensen N."/>
            <person name="Bonometti L."/>
            <person name="Westerberg I."/>
            <person name="Brannstrom I.O."/>
            <person name="Guillou S."/>
            <person name="Cros-Aarteil S."/>
            <person name="Calhoun S."/>
            <person name="Haridas S."/>
            <person name="Kuo A."/>
            <person name="Mondo S."/>
            <person name="Pangilinan J."/>
            <person name="Riley R."/>
            <person name="Labutti K."/>
            <person name="Andreopoulos B."/>
            <person name="Lipzen A."/>
            <person name="Chen C."/>
            <person name="Yanf M."/>
            <person name="Daum C."/>
            <person name="Ng V."/>
            <person name="Clum A."/>
            <person name="Ohm R."/>
            <person name="Martin F."/>
            <person name="Silar P."/>
            <person name="Natvig D."/>
            <person name="Lalanne C."/>
            <person name="Gautier V."/>
            <person name="Ament-Velasquez S.L."/>
            <person name="Kruys A."/>
            <person name="Hutchinson M.I."/>
            <person name="Powell A.J."/>
            <person name="Barry K."/>
            <person name="Miller A.N."/>
            <person name="Grigoriev I.V."/>
            <person name="Debuchy R."/>
            <person name="Gladieux P."/>
            <person name="Thoren M.H."/>
            <person name="Johannesson H."/>
        </authorList>
    </citation>
    <scope>NUCLEOTIDE SEQUENCE</scope>
    <source>
        <strain evidence="8">PSN243</strain>
    </source>
</reference>
<keyword evidence="9" id="KW-1185">Reference proteome</keyword>
<dbReference type="InterPro" id="IPR005123">
    <property type="entry name" value="Oxoglu/Fe-dep_dioxygenase_dom"/>
</dbReference>
<dbReference type="GO" id="GO:0005506">
    <property type="term" value="F:iron ion binding"/>
    <property type="evidence" value="ECO:0007669"/>
    <property type="project" value="InterPro"/>
</dbReference>
<feature type="domain" description="Fe2OG dioxygenase" evidence="7">
    <location>
        <begin position="369"/>
        <end position="491"/>
    </location>
</feature>
<dbReference type="FunFam" id="2.60.120.620:FF:000020">
    <property type="entry name" value="Unplaced genomic scaffold supercont2.4, whole genome shotgun sequence"/>
    <property type="match status" value="1"/>
</dbReference>
<evidence type="ECO:0000256" key="3">
    <source>
        <dbReference type="ARBA" id="ARBA00022964"/>
    </source>
</evidence>
<dbReference type="GO" id="GO:0004656">
    <property type="term" value="F:procollagen-proline 4-dioxygenase activity"/>
    <property type="evidence" value="ECO:0007669"/>
    <property type="project" value="TreeGrafter"/>
</dbReference>
<evidence type="ECO:0000256" key="5">
    <source>
        <dbReference type="ARBA" id="ARBA00023004"/>
    </source>
</evidence>
<dbReference type="PANTHER" id="PTHR10869:SF247">
    <property type="entry name" value="FE2OG DIOXYGENASE DOMAIN-CONTAINING PROTEIN"/>
    <property type="match status" value="1"/>
</dbReference>
<reference evidence="8" key="1">
    <citation type="journal article" date="2023" name="Mol. Phylogenet. Evol.">
        <title>Genome-scale phylogeny and comparative genomics of the fungal order Sordariales.</title>
        <authorList>
            <person name="Hensen N."/>
            <person name="Bonometti L."/>
            <person name="Westerberg I."/>
            <person name="Brannstrom I.O."/>
            <person name="Guillou S."/>
            <person name="Cros-Aarteil S."/>
            <person name="Calhoun S."/>
            <person name="Haridas S."/>
            <person name="Kuo A."/>
            <person name="Mondo S."/>
            <person name="Pangilinan J."/>
            <person name="Riley R."/>
            <person name="LaButti K."/>
            <person name="Andreopoulos B."/>
            <person name="Lipzen A."/>
            <person name="Chen C."/>
            <person name="Yan M."/>
            <person name="Daum C."/>
            <person name="Ng V."/>
            <person name="Clum A."/>
            <person name="Steindorff A."/>
            <person name="Ohm R.A."/>
            <person name="Martin F."/>
            <person name="Silar P."/>
            <person name="Natvig D.O."/>
            <person name="Lalanne C."/>
            <person name="Gautier V."/>
            <person name="Ament-Velasquez S.L."/>
            <person name="Kruys A."/>
            <person name="Hutchinson M.I."/>
            <person name="Powell A.J."/>
            <person name="Barry K."/>
            <person name="Miller A.N."/>
            <person name="Grigoriev I.V."/>
            <person name="Debuchy R."/>
            <person name="Gladieux P."/>
            <person name="Hiltunen Thoren M."/>
            <person name="Johannesson H."/>
        </authorList>
    </citation>
    <scope>NUCLEOTIDE SEQUENCE</scope>
    <source>
        <strain evidence="8">PSN243</strain>
    </source>
</reference>
<dbReference type="GO" id="GO:0031418">
    <property type="term" value="F:L-ascorbic acid binding"/>
    <property type="evidence" value="ECO:0007669"/>
    <property type="project" value="InterPro"/>
</dbReference>
<accession>A0AAV9G440</accession>
<comment type="cofactor">
    <cofactor evidence="1">
        <name>L-ascorbate</name>
        <dbReference type="ChEBI" id="CHEBI:38290"/>
    </cofactor>
</comment>
<evidence type="ECO:0000259" key="7">
    <source>
        <dbReference type="PROSITE" id="PS51471"/>
    </source>
</evidence>
<sequence>MSKNKSKKRKQQNELANGHPNKQLKTANKPITPPLEGDDRNDDGGNTNGIEPSSLHAVISQEELEITVDTLKELSKHPALLKSRACKDLRVAVWDFRQACPTGLNSTGAGSNLTGRITAALADGKLTDAKVLLAEMRIRGEEPKLGALCRWVRDLDVISGVSTLEGELTERTARDRELISVLDGVLRVCGSIDANPDPDFDPDTPICVQETWDLRSMSSAPTLPTYASVLDRSLFLSAPSKLREGLRVIETTPGPLRKPPNHHDAILYTTKPGAVPLSPTPPPIAYHHHPTVPNLSLATRVLSPAECHAIIAAGETVNFLPDAPLREDGDVSVLAHNFYWVVDQPFHDTLWSRVSPYVPASVDGRLARGLNRRFRVYRYVPGAEYRAHIDGAWPPSGILPDDTYVYDASPPGRKQSSLFTFLIYLNDEFEGGETTFFLPAAREGVLNAYPVRPVMGGVAIFPHGDTKGALLHEGTGVRRGAKYVIRTEVEYDVEVVKE</sequence>
<dbReference type="Pfam" id="PF13640">
    <property type="entry name" value="2OG-FeII_Oxy_3"/>
    <property type="match status" value="1"/>
</dbReference>
<evidence type="ECO:0000313" key="8">
    <source>
        <dbReference type="EMBL" id="KAK4443554.1"/>
    </source>
</evidence>
<dbReference type="PANTHER" id="PTHR10869">
    <property type="entry name" value="PROLYL 4-HYDROXYLASE ALPHA SUBUNIT"/>
    <property type="match status" value="1"/>
</dbReference>
<dbReference type="Proteomes" id="UP001321760">
    <property type="component" value="Unassembled WGS sequence"/>
</dbReference>
<keyword evidence="5" id="KW-0408">Iron</keyword>
<keyword evidence="4" id="KW-0560">Oxidoreductase</keyword>
<evidence type="ECO:0000256" key="4">
    <source>
        <dbReference type="ARBA" id="ARBA00023002"/>
    </source>
</evidence>
<evidence type="ECO:0000313" key="9">
    <source>
        <dbReference type="Proteomes" id="UP001321760"/>
    </source>
</evidence>
<keyword evidence="3" id="KW-0223">Dioxygenase</keyword>